<organism evidence="3 4">
    <name type="scientific">Elaeophora elaphi</name>
    <dbReference type="NCBI Taxonomy" id="1147741"/>
    <lineage>
        <taxon>Eukaryota</taxon>
        <taxon>Metazoa</taxon>
        <taxon>Ecdysozoa</taxon>
        <taxon>Nematoda</taxon>
        <taxon>Chromadorea</taxon>
        <taxon>Rhabditida</taxon>
        <taxon>Spirurina</taxon>
        <taxon>Spiruromorpha</taxon>
        <taxon>Filarioidea</taxon>
        <taxon>Onchocercidae</taxon>
        <taxon>Elaeophora</taxon>
    </lineage>
</organism>
<proteinExistence type="predicted"/>
<dbReference type="STRING" id="1147741.A0A0R3RYL6"/>
<protein>
    <submittedName>
        <fullName evidence="4">CCDC66 domain-containing protein</fullName>
    </submittedName>
</protein>
<sequence length="522" mass="59094">MVRTYTWNPSTQSSLKIIGNFHNEDEKAATNSLPTASTNLYSTQCFSNCPIYKRTYRNDQVTNISAPTVPKDSTQKDATGSASEEFDASNNHIQCPVHMLQSQTASLCQPYQQHFPVYCPISLNLPTSLYHWRPHLFPSQITPIMLEQTTNLKPVDLWHLRPIHIGNKIYYEPVSSSPAFYSSPASVLPHTVIPSNLLSIPNNVRFQDGNLSHLPNATAIPVSTDNINGQNKLPYSKAASINHLVTSSNNGSLDLPWSSGTPQPSSGILGTSLWQTPLLVTGEGLIFDREVNGSSTVSSFQNPQCQASPSNQIHGSLCQHSLAHTITPSLQHQCCRKVTPIDSTEQYKRDLQLQIEQNRRRKEEERQRELEIERKEMIKFEEYRRKAQQEIEEEERREKEKILAAQRRAARMRTLQEEAALKAHHEAKSRTRRNVSSNDEGTKMSEKRTAESNHLEWWEKKKEHVNENARRLVYSPVIPALRKKNEPSDLSHNIAFEASANKPRVPSCVPSDHSNKSHSSSR</sequence>
<feature type="region of interest" description="Disordered" evidence="2">
    <location>
        <begin position="484"/>
        <end position="522"/>
    </location>
</feature>
<feature type="region of interest" description="Disordered" evidence="2">
    <location>
        <begin position="64"/>
        <end position="85"/>
    </location>
</feature>
<feature type="compositionally biased region" description="Polar residues" evidence="2">
    <location>
        <begin position="76"/>
        <end position="85"/>
    </location>
</feature>
<feature type="region of interest" description="Disordered" evidence="2">
    <location>
        <begin position="420"/>
        <end position="453"/>
    </location>
</feature>
<keyword evidence="3" id="KW-1185">Reference proteome</keyword>
<feature type="compositionally biased region" description="Basic and acidic residues" evidence="2">
    <location>
        <begin position="440"/>
        <end position="453"/>
    </location>
</feature>
<reference evidence="4" key="1">
    <citation type="submission" date="2017-02" db="UniProtKB">
        <authorList>
            <consortium name="WormBaseParasite"/>
        </authorList>
    </citation>
    <scope>IDENTIFICATION</scope>
</reference>
<evidence type="ECO:0000313" key="4">
    <source>
        <dbReference type="WBParaSite" id="EEL_0000737701-mRNA-1"/>
    </source>
</evidence>
<feature type="coiled-coil region" evidence="1">
    <location>
        <begin position="341"/>
        <end position="408"/>
    </location>
</feature>
<evidence type="ECO:0000256" key="2">
    <source>
        <dbReference type="SAM" id="MobiDB-lite"/>
    </source>
</evidence>
<feature type="compositionally biased region" description="Basic and acidic residues" evidence="2">
    <location>
        <begin position="420"/>
        <end position="429"/>
    </location>
</feature>
<dbReference type="Proteomes" id="UP000050640">
    <property type="component" value="Unplaced"/>
</dbReference>
<evidence type="ECO:0000256" key="1">
    <source>
        <dbReference type="SAM" id="Coils"/>
    </source>
</evidence>
<evidence type="ECO:0000313" key="3">
    <source>
        <dbReference type="Proteomes" id="UP000050640"/>
    </source>
</evidence>
<name>A0A0R3RYL6_9BILA</name>
<keyword evidence="1" id="KW-0175">Coiled coil</keyword>
<dbReference type="AlphaFoldDB" id="A0A0R3RYL6"/>
<dbReference type="WBParaSite" id="EEL_0000737701-mRNA-1">
    <property type="protein sequence ID" value="EEL_0000737701-mRNA-1"/>
    <property type="gene ID" value="EEL_0000737701"/>
</dbReference>
<accession>A0A0R3RYL6</accession>